<reference evidence="3" key="1">
    <citation type="submission" date="2023-07" db="EMBL/GenBank/DDBJ databases">
        <title>A chromosome-level genome assembly of Lolium multiflorum.</title>
        <authorList>
            <person name="Chen Y."/>
            <person name="Copetti D."/>
            <person name="Kolliker R."/>
            <person name="Studer B."/>
        </authorList>
    </citation>
    <scope>NUCLEOTIDE SEQUENCE</scope>
    <source>
        <strain evidence="3">02402/16</strain>
        <tissue evidence="3">Leaf</tissue>
    </source>
</reference>
<sequence length="150" mass="16135">MRTVMQAIGAFPALVDFVMEIMSRLVSKQIWKYPKLWVGFLKCAILTKPQSYGVLLQLPAPQLENALNKNPVLKAPLVEHASQPNVRSTLPRSSLVVLGLAEDQQQPAPEAQSSQAQSSQAQSSQNQAAETSSSAADTTTEVTQESSAAS</sequence>
<feature type="compositionally biased region" description="Low complexity" evidence="1">
    <location>
        <begin position="101"/>
        <end position="141"/>
    </location>
</feature>
<evidence type="ECO:0000313" key="3">
    <source>
        <dbReference type="EMBL" id="KAK1677681.1"/>
    </source>
</evidence>
<dbReference type="Proteomes" id="UP001231189">
    <property type="component" value="Unassembled WGS sequence"/>
</dbReference>
<evidence type="ECO:0000313" key="4">
    <source>
        <dbReference type="Proteomes" id="UP001231189"/>
    </source>
</evidence>
<evidence type="ECO:0000259" key="2">
    <source>
        <dbReference type="Pfam" id="PF12295"/>
    </source>
</evidence>
<proteinExistence type="predicted"/>
<dbReference type="PANTHER" id="PTHR47184">
    <property type="entry name" value="PHOSPHATIDYLINOSITOL 3-AND 4-KINASE FAMILY PROTEIN-RELATED"/>
    <property type="match status" value="1"/>
</dbReference>
<keyword evidence="4" id="KW-1185">Reference proteome</keyword>
<accession>A0AAD8T9U0</accession>
<dbReference type="InterPro" id="IPR022075">
    <property type="entry name" value="Symplekin_C"/>
</dbReference>
<organism evidence="3 4">
    <name type="scientific">Lolium multiflorum</name>
    <name type="common">Italian ryegrass</name>
    <name type="synonym">Lolium perenne subsp. multiflorum</name>
    <dbReference type="NCBI Taxonomy" id="4521"/>
    <lineage>
        <taxon>Eukaryota</taxon>
        <taxon>Viridiplantae</taxon>
        <taxon>Streptophyta</taxon>
        <taxon>Embryophyta</taxon>
        <taxon>Tracheophyta</taxon>
        <taxon>Spermatophyta</taxon>
        <taxon>Magnoliopsida</taxon>
        <taxon>Liliopsida</taxon>
        <taxon>Poales</taxon>
        <taxon>Poaceae</taxon>
        <taxon>BOP clade</taxon>
        <taxon>Pooideae</taxon>
        <taxon>Poodae</taxon>
        <taxon>Poeae</taxon>
        <taxon>Poeae Chloroplast Group 2 (Poeae type)</taxon>
        <taxon>Loliodinae</taxon>
        <taxon>Loliinae</taxon>
        <taxon>Lolium</taxon>
    </lineage>
</organism>
<feature type="domain" description="Symplekin C-terminal" evidence="2">
    <location>
        <begin position="1"/>
        <end position="69"/>
    </location>
</feature>
<dbReference type="EMBL" id="JAUUTY010000002">
    <property type="protein sequence ID" value="KAK1677681.1"/>
    <property type="molecule type" value="Genomic_DNA"/>
</dbReference>
<comment type="caution">
    <text evidence="3">The sequence shown here is derived from an EMBL/GenBank/DDBJ whole genome shotgun (WGS) entry which is preliminary data.</text>
</comment>
<gene>
    <name evidence="3" type="ORF">QYE76_038529</name>
</gene>
<dbReference type="AlphaFoldDB" id="A0AAD8T9U0"/>
<protein>
    <recommendedName>
        <fullName evidence="2">Symplekin C-terminal domain-containing protein</fullName>
    </recommendedName>
</protein>
<dbReference type="Pfam" id="PF12295">
    <property type="entry name" value="Symplekin_C"/>
    <property type="match status" value="1"/>
</dbReference>
<dbReference type="PANTHER" id="PTHR47184:SF2">
    <property type="entry name" value="SYMPLEKIN"/>
    <property type="match status" value="1"/>
</dbReference>
<evidence type="ECO:0000256" key="1">
    <source>
        <dbReference type="SAM" id="MobiDB-lite"/>
    </source>
</evidence>
<feature type="region of interest" description="Disordered" evidence="1">
    <location>
        <begin position="99"/>
        <end position="150"/>
    </location>
</feature>
<name>A0AAD8T9U0_LOLMU</name>